<dbReference type="EMBL" id="CP064936">
    <property type="protein sequence ID" value="QQA00845.1"/>
    <property type="molecule type" value="Genomic_DNA"/>
</dbReference>
<protein>
    <submittedName>
        <fullName evidence="1">Uncharacterized protein</fullName>
    </submittedName>
</protein>
<dbReference type="Proteomes" id="UP000595224">
    <property type="component" value="Chromosome"/>
</dbReference>
<accession>A0A7T3RD43</accession>
<dbReference type="RefSeq" id="WP_198442511.1">
    <property type="nucleotide sequence ID" value="NZ_CBCSHE010000022.1"/>
</dbReference>
<evidence type="ECO:0000313" key="1">
    <source>
        <dbReference type="EMBL" id="QQA00845.1"/>
    </source>
</evidence>
<proteinExistence type="predicted"/>
<dbReference type="AlphaFoldDB" id="A0A7T3RD43"/>
<dbReference type="KEGG" id="tper:IWA51_11405"/>
<gene>
    <name evidence="1" type="ORF">IWA51_11405</name>
</gene>
<name>A0A7T3RD43_9SPIR</name>
<organism evidence="1 2">
    <name type="scientific">Treponema peruense</name>
    <dbReference type="NCBI Taxonomy" id="2787628"/>
    <lineage>
        <taxon>Bacteria</taxon>
        <taxon>Pseudomonadati</taxon>
        <taxon>Spirochaetota</taxon>
        <taxon>Spirochaetia</taxon>
        <taxon>Spirochaetales</taxon>
        <taxon>Treponemataceae</taxon>
        <taxon>Treponema</taxon>
    </lineage>
</organism>
<reference evidence="1 2" key="1">
    <citation type="submission" date="2020-11" db="EMBL/GenBank/DDBJ databases">
        <title>Treponema Peruensis nv. sp., first commensal Treponema isolated from human feces.</title>
        <authorList>
            <person name="Belkhou C."/>
            <person name="Raes J."/>
        </authorList>
    </citation>
    <scope>NUCLEOTIDE SEQUENCE [LARGE SCALE GENOMIC DNA]</scope>
    <source>
        <strain evidence="1 2">RCC2812</strain>
    </source>
</reference>
<sequence>MLDKNEIVSANAESYNIGTTVKCIEENEDTVTVLYKDVEYMVLKTAFKSRETPEFNWNDNVRIIAKDKTAQIDLICWHYNEKRYFYMLISNGKKLSKRYYANELEKAH</sequence>
<evidence type="ECO:0000313" key="2">
    <source>
        <dbReference type="Proteomes" id="UP000595224"/>
    </source>
</evidence>
<keyword evidence="2" id="KW-1185">Reference proteome</keyword>